<dbReference type="EMBL" id="CM010724">
    <property type="protein sequence ID" value="RZC80510.1"/>
    <property type="molecule type" value="Genomic_DNA"/>
</dbReference>
<accession>A0A4Y7L7B8</accession>
<dbReference type="PANTHER" id="PTHR34049:SF1">
    <property type="entry name" value="F-BOX PROTEIN SKIP27"/>
    <property type="match status" value="1"/>
</dbReference>
<dbReference type="OMA" id="RFHMDDA"/>
<proteinExistence type="predicted"/>
<protein>
    <recommendedName>
        <fullName evidence="1">F-box domain-containing protein</fullName>
    </recommendedName>
</protein>
<feature type="domain" description="F-box" evidence="1">
    <location>
        <begin position="62"/>
        <end position="110"/>
    </location>
</feature>
<dbReference type="InterPro" id="IPR045286">
    <property type="entry name" value="FBS1-like"/>
</dbReference>
<gene>
    <name evidence="2" type="ORF">C5167_043079</name>
</gene>
<evidence type="ECO:0000313" key="3">
    <source>
        <dbReference type="Proteomes" id="UP000316621"/>
    </source>
</evidence>
<dbReference type="Proteomes" id="UP000316621">
    <property type="component" value="Chromosome 10"/>
</dbReference>
<sequence>MALGKSRSFQARCVGGLRTSSSSDSTERELLAVVPSKKRVITDCTYETPLKNQCVSESYTETSLLESIPQDVLVKILCGVDHADLEQLYHVSNKIRDASLIAKQWYFAFSTPSSKATGSKTFFSESEESNKLESIEAPNAPRQERISKSRISAKKLAGLAVALFRSPEEDEWSRNGAMLVETVV</sequence>
<dbReference type="Gramene" id="RZC80510">
    <property type="protein sequence ID" value="RZC80510"/>
    <property type="gene ID" value="C5167_043079"/>
</dbReference>
<dbReference type="AlphaFoldDB" id="A0A4Y7L7B8"/>
<organism evidence="2 3">
    <name type="scientific">Papaver somniferum</name>
    <name type="common">Opium poppy</name>
    <dbReference type="NCBI Taxonomy" id="3469"/>
    <lineage>
        <taxon>Eukaryota</taxon>
        <taxon>Viridiplantae</taxon>
        <taxon>Streptophyta</taxon>
        <taxon>Embryophyta</taxon>
        <taxon>Tracheophyta</taxon>
        <taxon>Spermatophyta</taxon>
        <taxon>Magnoliopsida</taxon>
        <taxon>Ranunculales</taxon>
        <taxon>Papaveraceae</taxon>
        <taxon>Papaveroideae</taxon>
        <taxon>Papaver</taxon>
    </lineage>
</organism>
<reference evidence="2 3" key="1">
    <citation type="journal article" date="2018" name="Science">
        <title>The opium poppy genome and morphinan production.</title>
        <authorList>
            <person name="Guo L."/>
            <person name="Winzer T."/>
            <person name="Yang X."/>
            <person name="Li Y."/>
            <person name="Ning Z."/>
            <person name="He Z."/>
            <person name="Teodor R."/>
            <person name="Lu Y."/>
            <person name="Bowser T.A."/>
            <person name="Graham I.A."/>
            <person name="Ye K."/>
        </authorList>
    </citation>
    <scope>NUCLEOTIDE SEQUENCE [LARGE SCALE GENOMIC DNA]</scope>
    <source>
        <strain evidence="3">cv. HN1</strain>
        <tissue evidence="2">Leaves</tissue>
    </source>
</reference>
<keyword evidence="3" id="KW-1185">Reference proteome</keyword>
<evidence type="ECO:0000313" key="2">
    <source>
        <dbReference type="EMBL" id="RZC80510.1"/>
    </source>
</evidence>
<dbReference type="PROSITE" id="PS50181">
    <property type="entry name" value="FBOX"/>
    <property type="match status" value="1"/>
</dbReference>
<dbReference type="OrthoDB" id="786450at2759"/>
<name>A0A4Y7L7B8_PAPSO</name>
<dbReference type="PANTHER" id="PTHR34049">
    <property type="entry name" value="F-BOX PROTEIN SKIP27"/>
    <property type="match status" value="1"/>
</dbReference>
<evidence type="ECO:0000259" key="1">
    <source>
        <dbReference type="PROSITE" id="PS50181"/>
    </source>
</evidence>
<dbReference type="InterPro" id="IPR001810">
    <property type="entry name" value="F-box_dom"/>
</dbReference>